<evidence type="ECO:0000313" key="2">
    <source>
        <dbReference type="Proteomes" id="UP000536711"/>
    </source>
</evidence>
<reference evidence="1 2" key="1">
    <citation type="submission" date="2020-01" db="EMBL/GenBank/DDBJ databases">
        <title>Identification and distribution of gene clusters putatively required for synthesis of sphingolipid metabolism inhibitors in phylogenetically diverse species of the filamentous fungus Fusarium.</title>
        <authorList>
            <person name="Kim H.-S."/>
            <person name="Busman M."/>
            <person name="Brown D.W."/>
            <person name="Divon H."/>
            <person name="Uhlig S."/>
            <person name="Proctor R.H."/>
        </authorList>
    </citation>
    <scope>NUCLEOTIDE SEQUENCE [LARGE SCALE GENOMIC DNA]</scope>
    <source>
        <strain evidence="1 2">NRRL 13308</strain>
    </source>
</reference>
<keyword evidence="2" id="KW-1185">Reference proteome</keyword>
<proteinExistence type="predicted"/>
<evidence type="ECO:0000313" key="1">
    <source>
        <dbReference type="EMBL" id="KAF4438036.1"/>
    </source>
</evidence>
<dbReference type="EMBL" id="JAADJF010000119">
    <property type="protein sequence ID" value="KAF4438036.1"/>
    <property type="molecule type" value="Genomic_DNA"/>
</dbReference>
<comment type="caution">
    <text evidence="1">The sequence shown here is derived from an EMBL/GenBank/DDBJ whole genome shotgun (WGS) entry which is preliminary data.</text>
</comment>
<dbReference type="OrthoDB" id="4732505at2759"/>
<organism evidence="1 2">
    <name type="scientific">Fusarium acutatum</name>
    <dbReference type="NCBI Taxonomy" id="78861"/>
    <lineage>
        <taxon>Eukaryota</taxon>
        <taxon>Fungi</taxon>
        <taxon>Dikarya</taxon>
        <taxon>Ascomycota</taxon>
        <taxon>Pezizomycotina</taxon>
        <taxon>Sordariomycetes</taxon>
        <taxon>Hypocreomycetidae</taxon>
        <taxon>Hypocreales</taxon>
        <taxon>Nectriaceae</taxon>
        <taxon>Fusarium</taxon>
        <taxon>Fusarium fujikuroi species complex</taxon>
    </lineage>
</organism>
<name>A0A8H4JU48_9HYPO</name>
<sequence>MPSTGIAAICVGKKGKNCGEVKKAGFGLPLCLGSGNSKGSFWFDCAQINHCHARHGARSLNVQLQHISTPEKISAPDFVGIDDHRFFMNETTPEDIVRGLLELVETGVSYDDSSAEFKRYEAGTHGAEMDE</sequence>
<gene>
    <name evidence="1" type="ORF">FACUT_5199</name>
</gene>
<dbReference type="AlphaFoldDB" id="A0A8H4JU48"/>
<protein>
    <submittedName>
        <fullName evidence="1">Uncharacterized protein</fullName>
    </submittedName>
</protein>
<dbReference type="Proteomes" id="UP000536711">
    <property type="component" value="Unassembled WGS sequence"/>
</dbReference>
<accession>A0A8H4JU48</accession>